<protein>
    <recommendedName>
        <fullName evidence="2">Reverse transcriptase Ty1/copia-type domain-containing protein</fullName>
    </recommendedName>
</protein>
<dbReference type="SUPFAM" id="SSF56672">
    <property type="entry name" value="DNA/RNA polymerases"/>
    <property type="match status" value="1"/>
</dbReference>
<dbReference type="PANTHER" id="PTHR43383">
    <property type="entry name" value="NODULIN 6"/>
    <property type="match status" value="1"/>
</dbReference>
<accession>A0A8X8XN67</accession>
<evidence type="ECO:0000313" key="3">
    <source>
        <dbReference type="EMBL" id="KAG6414963.1"/>
    </source>
</evidence>
<feature type="region of interest" description="Disordered" evidence="1">
    <location>
        <begin position="65"/>
        <end position="139"/>
    </location>
</feature>
<proteinExistence type="predicted"/>
<feature type="compositionally biased region" description="Low complexity" evidence="1">
    <location>
        <begin position="69"/>
        <end position="81"/>
    </location>
</feature>
<organism evidence="3">
    <name type="scientific">Salvia splendens</name>
    <name type="common">Scarlet sage</name>
    <dbReference type="NCBI Taxonomy" id="180675"/>
    <lineage>
        <taxon>Eukaryota</taxon>
        <taxon>Viridiplantae</taxon>
        <taxon>Streptophyta</taxon>
        <taxon>Embryophyta</taxon>
        <taxon>Tracheophyta</taxon>
        <taxon>Spermatophyta</taxon>
        <taxon>Magnoliopsida</taxon>
        <taxon>eudicotyledons</taxon>
        <taxon>Gunneridae</taxon>
        <taxon>Pentapetalae</taxon>
        <taxon>asterids</taxon>
        <taxon>lamiids</taxon>
        <taxon>Lamiales</taxon>
        <taxon>Lamiaceae</taxon>
        <taxon>Nepetoideae</taxon>
        <taxon>Mentheae</taxon>
        <taxon>Salviinae</taxon>
        <taxon>Salvia</taxon>
        <taxon>Salvia subgen. Calosphace</taxon>
        <taxon>core Calosphace</taxon>
    </lineage>
</organism>
<dbReference type="Proteomes" id="UP000298416">
    <property type="component" value="Unassembled WGS sequence"/>
</dbReference>
<gene>
    <name evidence="3" type="ORF">SASPL_122361</name>
</gene>
<evidence type="ECO:0000256" key="1">
    <source>
        <dbReference type="SAM" id="MobiDB-lite"/>
    </source>
</evidence>
<keyword evidence="4" id="KW-1185">Reference proteome</keyword>
<dbReference type="EMBL" id="PNBA02000008">
    <property type="protein sequence ID" value="KAG6414963.1"/>
    <property type="molecule type" value="Genomic_DNA"/>
</dbReference>
<comment type="caution">
    <text evidence="3">The sequence shown here is derived from an EMBL/GenBank/DDBJ whole genome shotgun (WGS) entry which is preliminary data.</text>
</comment>
<reference evidence="3" key="2">
    <citation type="submission" date="2020-08" db="EMBL/GenBank/DDBJ databases">
        <title>Plant Genome Project.</title>
        <authorList>
            <person name="Zhang R.-G."/>
        </authorList>
    </citation>
    <scope>NUCLEOTIDE SEQUENCE</scope>
    <source>
        <strain evidence="3">Huo1</strain>
        <tissue evidence="3">Leaf</tissue>
    </source>
</reference>
<evidence type="ECO:0000259" key="2">
    <source>
        <dbReference type="Pfam" id="PF07727"/>
    </source>
</evidence>
<evidence type="ECO:0000313" key="4">
    <source>
        <dbReference type="Proteomes" id="UP000298416"/>
    </source>
</evidence>
<feature type="domain" description="Reverse transcriptase Ty1/copia-type" evidence="2">
    <location>
        <begin position="191"/>
        <end position="370"/>
    </location>
</feature>
<feature type="compositionally biased region" description="Pro residues" evidence="1">
    <location>
        <begin position="82"/>
        <end position="94"/>
    </location>
</feature>
<sequence length="398" mass="43974">MALAMLSQAGLATRFWDDAVVTASFLINRIPTPILNNISPFESTARPAYTSPVPSVLSSPVQLDHFQHTPYPSQTPSSSPIPQSPPAIFPPPINYTPASASSLQNQSHSSISSPAANAPAADTPDTDNLPTDDDISAKPTHHMVTRGKASIYKPKVFTISLDCLPRSALEALLIPIWKAAMLEEFLALLRNRTWILTSLPPGKNLIGNTWIFRLKRHVDGSIARHKARLVAQGFSQEPGFDFTETFSPVVKPTTIRLILSIAVTLGWEISHLDVNNAFLHGDLNEEIYMRQPVGFEQGDPSLVCKLNKALYGLKQASRSWFLTIQSVLLSLGFQQSRADTSLFFRIRGKEVIYLLIYVDDMLVTVKEKRMSCNVMEPRVSVPTWKDVLLSGMPSLVKS</sequence>
<dbReference type="Pfam" id="PF07727">
    <property type="entry name" value="RVT_2"/>
    <property type="match status" value="1"/>
</dbReference>
<reference evidence="3" key="1">
    <citation type="submission" date="2018-01" db="EMBL/GenBank/DDBJ databases">
        <authorList>
            <person name="Mao J.F."/>
        </authorList>
    </citation>
    <scope>NUCLEOTIDE SEQUENCE</scope>
    <source>
        <strain evidence="3">Huo1</strain>
        <tissue evidence="3">Leaf</tissue>
    </source>
</reference>
<dbReference type="PANTHER" id="PTHR43383:SF2">
    <property type="entry name" value="AMIDOHYDROLASE 2 FAMILY PROTEIN"/>
    <property type="match status" value="1"/>
</dbReference>
<dbReference type="InterPro" id="IPR013103">
    <property type="entry name" value="RVT_2"/>
</dbReference>
<dbReference type="InterPro" id="IPR043502">
    <property type="entry name" value="DNA/RNA_pol_sf"/>
</dbReference>
<name>A0A8X8XN67_SALSN</name>
<feature type="compositionally biased region" description="Low complexity" evidence="1">
    <location>
        <begin position="95"/>
        <end position="129"/>
    </location>
</feature>
<dbReference type="AlphaFoldDB" id="A0A8X8XN67"/>